<organism evidence="1 2">
    <name type="scientific">Effusibacillus consociatus</name>
    <dbReference type="NCBI Taxonomy" id="1117041"/>
    <lineage>
        <taxon>Bacteria</taxon>
        <taxon>Bacillati</taxon>
        <taxon>Bacillota</taxon>
        <taxon>Bacilli</taxon>
        <taxon>Bacillales</taxon>
        <taxon>Alicyclobacillaceae</taxon>
        <taxon>Effusibacillus</taxon>
    </lineage>
</organism>
<dbReference type="RefSeq" id="WP_380023641.1">
    <property type="nucleotide sequence ID" value="NZ_JBHSHC010000008.1"/>
</dbReference>
<dbReference type="Proteomes" id="UP001596002">
    <property type="component" value="Unassembled WGS sequence"/>
</dbReference>
<protein>
    <submittedName>
        <fullName evidence="1">Uncharacterized protein</fullName>
    </submittedName>
</protein>
<accession>A0ABV9Q011</accession>
<name>A0ABV9Q011_9BACL</name>
<evidence type="ECO:0000313" key="2">
    <source>
        <dbReference type="Proteomes" id="UP001596002"/>
    </source>
</evidence>
<proteinExistence type="predicted"/>
<keyword evidence="2" id="KW-1185">Reference proteome</keyword>
<reference evidence="2" key="1">
    <citation type="journal article" date="2019" name="Int. J. Syst. Evol. Microbiol.">
        <title>The Global Catalogue of Microorganisms (GCM) 10K type strain sequencing project: providing services to taxonomists for standard genome sequencing and annotation.</title>
        <authorList>
            <consortium name="The Broad Institute Genomics Platform"/>
            <consortium name="The Broad Institute Genome Sequencing Center for Infectious Disease"/>
            <person name="Wu L."/>
            <person name="Ma J."/>
        </authorList>
    </citation>
    <scope>NUCLEOTIDE SEQUENCE [LARGE SCALE GENOMIC DNA]</scope>
    <source>
        <strain evidence="2">WYCCWR 12678</strain>
    </source>
</reference>
<evidence type="ECO:0000313" key="1">
    <source>
        <dbReference type="EMBL" id="MFC4766002.1"/>
    </source>
</evidence>
<gene>
    <name evidence="1" type="ORF">ACFO8Q_01105</name>
</gene>
<sequence length="42" mass="4755">MLLEMGLSKTVDQAEQAVQKIRLEVKVDPLLKQDLQKLYPGS</sequence>
<comment type="caution">
    <text evidence="1">The sequence shown here is derived from an EMBL/GenBank/DDBJ whole genome shotgun (WGS) entry which is preliminary data.</text>
</comment>
<dbReference type="EMBL" id="JBHSHC010000008">
    <property type="protein sequence ID" value="MFC4766002.1"/>
    <property type="molecule type" value="Genomic_DNA"/>
</dbReference>